<evidence type="ECO:0000313" key="2">
    <source>
        <dbReference type="EMBL" id="SVB65794.1"/>
    </source>
</evidence>
<gene>
    <name evidence="2" type="ORF">METZ01_LOCUS218648</name>
</gene>
<reference evidence="2" key="1">
    <citation type="submission" date="2018-05" db="EMBL/GenBank/DDBJ databases">
        <authorList>
            <person name="Lanie J.A."/>
            <person name="Ng W.-L."/>
            <person name="Kazmierczak K.M."/>
            <person name="Andrzejewski T.M."/>
            <person name="Davidsen T.M."/>
            <person name="Wayne K.J."/>
            <person name="Tettelin H."/>
            <person name="Glass J.I."/>
            <person name="Rusch D."/>
            <person name="Podicherti R."/>
            <person name="Tsui H.-C.T."/>
            <person name="Winkler M.E."/>
        </authorList>
    </citation>
    <scope>NUCLEOTIDE SEQUENCE</scope>
</reference>
<protein>
    <submittedName>
        <fullName evidence="2">Uncharacterized protein</fullName>
    </submittedName>
</protein>
<keyword evidence="1" id="KW-0812">Transmembrane</keyword>
<feature type="transmembrane region" description="Helical" evidence="1">
    <location>
        <begin position="20"/>
        <end position="40"/>
    </location>
</feature>
<evidence type="ECO:0000256" key="1">
    <source>
        <dbReference type="SAM" id="Phobius"/>
    </source>
</evidence>
<dbReference type="EMBL" id="UINC01051525">
    <property type="protein sequence ID" value="SVB65794.1"/>
    <property type="molecule type" value="Genomic_DNA"/>
</dbReference>
<keyword evidence="1" id="KW-1133">Transmembrane helix</keyword>
<sequence length="43" mass="4714">MIGMIAVLGRGALENFGKLGPYLAVASITILYGFIWGMWLQIQ</sequence>
<name>A0A382FTS8_9ZZZZ</name>
<organism evidence="2">
    <name type="scientific">marine metagenome</name>
    <dbReference type="NCBI Taxonomy" id="408172"/>
    <lineage>
        <taxon>unclassified sequences</taxon>
        <taxon>metagenomes</taxon>
        <taxon>ecological metagenomes</taxon>
    </lineage>
</organism>
<accession>A0A382FTS8</accession>
<proteinExistence type="predicted"/>
<dbReference type="AlphaFoldDB" id="A0A382FTS8"/>
<keyword evidence="1" id="KW-0472">Membrane</keyword>